<name>A0A2A7UVV7_COMTR</name>
<dbReference type="PANTHER" id="PTHR12818">
    <property type="entry name" value="TRNA (ADENINE(37)-N6)-METHYLTRANSFERASE"/>
    <property type="match status" value="1"/>
</dbReference>
<dbReference type="AlphaFoldDB" id="A0A2A7UVV7"/>
<dbReference type="OrthoDB" id="9804309at2"/>
<dbReference type="InterPro" id="IPR040372">
    <property type="entry name" value="YaeB-like"/>
</dbReference>
<dbReference type="Gene3D" id="2.40.30.70">
    <property type="entry name" value="YaeB-like"/>
    <property type="match status" value="1"/>
</dbReference>
<dbReference type="InterPro" id="IPR036413">
    <property type="entry name" value="YaeB-like_sf"/>
</dbReference>
<dbReference type="PANTHER" id="PTHR12818:SF0">
    <property type="entry name" value="TRNA (ADENINE(37)-N6)-METHYLTRANSFERASE"/>
    <property type="match status" value="1"/>
</dbReference>
<accession>A0A2A7UVV7</accession>
<keyword evidence="1" id="KW-0949">S-adenosyl-L-methionine</keyword>
<evidence type="ECO:0000256" key="2">
    <source>
        <dbReference type="ARBA" id="ARBA00033753"/>
    </source>
</evidence>
<dbReference type="PROSITE" id="PS51668">
    <property type="entry name" value="TSAA_2"/>
    <property type="match status" value="1"/>
</dbReference>
<gene>
    <name evidence="4" type="primary">tsaA</name>
    <name evidence="4" type="ORF">CRM82_13040</name>
</gene>
<dbReference type="RefSeq" id="WP_066534229.1">
    <property type="nucleotide sequence ID" value="NZ_PDEA01000001.1"/>
</dbReference>
<dbReference type="SUPFAM" id="SSF118196">
    <property type="entry name" value="YaeB-like"/>
    <property type="match status" value="1"/>
</dbReference>
<dbReference type="EMBL" id="PDEA01000001">
    <property type="protein sequence ID" value="PEH89402.1"/>
    <property type="molecule type" value="Genomic_DNA"/>
</dbReference>
<evidence type="ECO:0000313" key="5">
    <source>
        <dbReference type="Proteomes" id="UP000220246"/>
    </source>
</evidence>
<dbReference type="PROSITE" id="PS01318">
    <property type="entry name" value="TSAA_1"/>
    <property type="match status" value="1"/>
</dbReference>
<evidence type="ECO:0000256" key="1">
    <source>
        <dbReference type="ARBA" id="ARBA00022691"/>
    </source>
</evidence>
<comment type="caution">
    <text evidence="4">The sequence shown here is derived from an EMBL/GenBank/DDBJ whole genome shotgun (WGS) entry which is preliminary data.</text>
</comment>
<evidence type="ECO:0000259" key="3">
    <source>
        <dbReference type="PROSITE" id="PS51668"/>
    </source>
</evidence>
<keyword evidence="5" id="KW-1185">Reference proteome</keyword>
<dbReference type="GeneID" id="80801542"/>
<feature type="domain" description="TsaA-like" evidence="3">
    <location>
        <begin position="13"/>
        <end position="143"/>
    </location>
</feature>
<dbReference type="InterPro" id="IPR036414">
    <property type="entry name" value="YaeB_N_sf"/>
</dbReference>
<sequence>MTAPDTLSYPITLQPIGFVRSPFHSPQGMPIQTVVAANVPGQLELLAHYQPGLRDIEGFEFLMLITHLHQAVEKLEVVPFMDDHSHGVFATRAPARPNRLGLSIVRLERVQQGCLHFTGNDMLDGTPVLDIKPYVPALDVRHTERIGWFQHGLQRLPTAQSDDRMR</sequence>
<dbReference type="InterPro" id="IPR023368">
    <property type="entry name" value="UPF0066_cons_site"/>
</dbReference>
<keyword evidence="4" id="KW-0808">Transferase</keyword>
<dbReference type="Proteomes" id="UP000220246">
    <property type="component" value="Unassembled WGS sequence"/>
</dbReference>
<evidence type="ECO:0000313" key="4">
    <source>
        <dbReference type="EMBL" id="PEH89402.1"/>
    </source>
</evidence>
<reference evidence="5" key="1">
    <citation type="submission" date="2017-09" db="EMBL/GenBank/DDBJ databases">
        <title>FDA dAtabase for Regulatory Grade micrObial Sequences (FDA-ARGOS): Supporting development and validation of Infectious Disease Dx tests.</title>
        <authorList>
            <person name="Minogue T."/>
            <person name="Wolcott M."/>
            <person name="Wasieloski L."/>
            <person name="Aguilar W."/>
            <person name="Moore D."/>
            <person name="Tallon L."/>
            <person name="Sadzewicz L."/>
            <person name="Ott S."/>
            <person name="Zhao X."/>
            <person name="Nagaraj S."/>
            <person name="Vavikolanu K."/>
            <person name="Aluvathingal J."/>
            <person name="Nadendla S."/>
            <person name="Sichtig H."/>
        </authorList>
    </citation>
    <scope>NUCLEOTIDE SEQUENCE [LARGE SCALE GENOMIC DNA]</scope>
    <source>
        <strain evidence="5">FDAARGOS_394</strain>
    </source>
</reference>
<dbReference type="STRING" id="1219032.GCA_001515545_01083"/>
<comment type="similarity">
    <text evidence="2">Belongs to the tRNA methyltransferase O family.</text>
</comment>
<dbReference type="NCBIfam" id="TIGR00104">
    <property type="entry name" value="tRNA_TsaA"/>
    <property type="match status" value="1"/>
</dbReference>
<keyword evidence="4" id="KW-0489">Methyltransferase</keyword>
<proteinExistence type="inferred from homology"/>
<dbReference type="InterPro" id="IPR023370">
    <property type="entry name" value="TrmO-like_N"/>
</dbReference>
<dbReference type="GO" id="GO:0008168">
    <property type="term" value="F:methyltransferase activity"/>
    <property type="evidence" value="ECO:0007669"/>
    <property type="project" value="UniProtKB-KW"/>
</dbReference>
<dbReference type="CDD" id="cd09281">
    <property type="entry name" value="UPF0066"/>
    <property type="match status" value="1"/>
</dbReference>
<organism evidence="4 5">
    <name type="scientific">Comamonas terrigena</name>
    <dbReference type="NCBI Taxonomy" id="32013"/>
    <lineage>
        <taxon>Bacteria</taxon>
        <taxon>Pseudomonadati</taxon>
        <taxon>Pseudomonadota</taxon>
        <taxon>Betaproteobacteria</taxon>
        <taxon>Burkholderiales</taxon>
        <taxon>Comamonadaceae</taxon>
        <taxon>Comamonas</taxon>
    </lineage>
</organism>
<dbReference type="GO" id="GO:0032259">
    <property type="term" value="P:methylation"/>
    <property type="evidence" value="ECO:0007669"/>
    <property type="project" value="UniProtKB-KW"/>
</dbReference>
<dbReference type="Pfam" id="PF01980">
    <property type="entry name" value="TrmO_N"/>
    <property type="match status" value="1"/>
</dbReference>
<protein>
    <submittedName>
        <fullName evidence="4">tRNA (N6-threonylcarbamoyladenosine(37)-N6)-methyltransferase TrmO</fullName>
    </submittedName>
</protein>